<dbReference type="Gene3D" id="3.90.1170.40">
    <property type="entry name" value="Molybdopterin biosynthesis MoaE subunit"/>
    <property type="match status" value="1"/>
</dbReference>
<evidence type="ECO:0000256" key="3">
    <source>
        <dbReference type="ARBA" id="ARBA00011950"/>
    </source>
</evidence>
<dbReference type="SUPFAM" id="SSF54690">
    <property type="entry name" value="Molybdopterin synthase subunit MoaE"/>
    <property type="match status" value="1"/>
</dbReference>
<dbReference type="EMBL" id="QJPH01000419">
    <property type="protein sequence ID" value="PZN74595.1"/>
    <property type="molecule type" value="Genomic_DNA"/>
</dbReference>
<protein>
    <recommendedName>
        <fullName evidence="4">Molybdopterin synthase catalytic subunit</fullName>
        <ecNumber evidence="3">2.8.1.12</ecNumber>
    </recommendedName>
    <alternativeName>
        <fullName evidence="9">MPT synthase subunit 2</fullName>
    </alternativeName>
    <alternativeName>
        <fullName evidence="7">Molybdenum cofactor biosynthesis protein E</fullName>
    </alternativeName>
    <alternativeName>
        <fullName evidence="8">Molybdopterin-converting factor large subunit</fullName>
    </alternativeName>
    <alternativeName>
        <fullName evidence="10">Molybdopterin-converting factor subunit 2</fullName>
    </alternativeName>
</protein>
<dbReference type="UniPathway" id="UPA00344"/>
<comment type="subunit">
    <text evidence="6">Heterotetramer of 2 MoaD subunits and 2 MoaE subunits. Also stable as homodimer. The enzyme changes between these two forms during catalysis.</text>
</comment>
<evidence type="ECO:0000256" key="4">
    <source>
        <dbReference type="ARBA" id="ARBA00013858"/>
    </source>
</evidence>
<sequence>MTVKLCETEFKPYAEVDAYQHQALREKEGEFGATSIFVGTMRDLNLGDAVTQMTLEYYPGMTERRLGQIVDEAQSRWNLLDVFVIHRVGVIKPNDTIVLVAVWTQHRDEAFAACRHIIEELKHTAPFWKKETIKDGERWVESTI</sequence>
<evidence type="ECO:0000256" key="10">
    <source>
        <dbReference type="ARBA" id="ARBA00032474"/>
    </source>
</evidence>
<gene>
    <name evidence="12" type="ORF">DM484_20865</name>
</gene>
<evidence type="ECO:0000313" key="13">
    <source>
        <dbReference type="Proteomes" id="UP000249396"/>
    </source>
</evidence>
<evidence type="ECO:0000256" key="8">
    <source>
        <dbReference type="ARBA" id="ARBA00030407"/>
    </source>
</evidence>
<proteinExistence type="inferred from homology"/>
<comment type="pathway">
    <text evidence="1">Cofactor biosynthesis; molybdopterin biosynthesis.</text>
</comment>
<evidence type="ECO:0000256" key="6">
    <source>
        <dbReference type="ARBA" id="ARBA00026066"/>
    </source>
</evidence>
<evidence type="ECO:0000256" key="5">
    <source>
        <dbReference type="ARBA" id="ARBA00023150"/>
    </source>
</evidence>
<dbReference type="AlphaFoldDB" id="A0A2W4QR12"/>
<evidence type="ECO:0000256" key="9">
    <source>
        <dbReference type="ARBA" id="ARBA00030781"/>
    </source>
</evidence>
<dbReference type="Pfam" id="PF02391">
    <property type="entry name" value="MoaE"/>
    <property type="match status" value="1"/>
</dbReference>
<comment type="similarity">
    <text evidence="2">Belongs to the MoaE family.</text>
</comment>
<dbReference type="InterPro" id="IPR003448">
    <property type="entry name" value="Mopterin_biosynth_MoaE"/>
</dbReference>
<evidence type="ECO:0000256" key="1">
    <source>
        <dbReference type="ARBA" id="ARBA00005046"/>
    </source>
</evidence>
<comment type="caution">
    <text evidence="12">The sequence shown here is derived from an EMBL/GenBank/DDBJ whole genome shotgun (WGS) entry which is preliminary data.</text>
</comment>
<dbReference type="Proteomes" id="UP000249396">
    <property type="component" value="Unassembled WGS sequence"/>
</dbReference>
<evidence type="ECO:0000256" key="7">
    <source>
        <dbReference type="ARBA" id="ARBA00029745"/>
    </source>
</evidence>
<comment type="catalytic activity">
    <reaction evidence="11">
        <text>2 [molybdopterin-synthase sulfur-carrier protein]-C-terminal-Gly-aminoethanethioate + cyclic pyranopterin phosphate + H2O = molybdopterin + 2 [molybdopterin-synthase sulfur-carrier protein]-C-terminal Gly-Gly + 2 H(+)</text>
        <dbReference type="Rhea" id="RHEA:26333"/>
        <dbReference type="Rhea" id="RHEA-COMP:12202"/>
        <dbReference type="Rhea" id="RHEA-COMP:19907"/>
        <dbReference type="ChEBI" id="CHEBI:15377"/>
        <dbReference type="ChEBI" id="CHEBI:15378"/>
        <dbReference type="ChEBI" id="CHEBI:58698"/>
        <dbReference type="ChEBI" id="CHEBI:59648"/>
        <dbReference type="ChEBI" id="CHEBI:90778"/>
        <dbReference type="ChEBI" id="CHEBI:232372"/>
        <dbReference type="EC" id="2.8.1.12"/>
    </reaction>
</comment>
<keyword evidence="5" id="KW-0501">Molybdenum cofactor biosynthesis</keyword>
<dbReference type="EC" id="2.8.1.12" evidence="3"/>
<evidence type="ECO:0000313" key="12">
    <source>
        <dbReference type="EMBL" id="PZN74595.1"/>
    </source>
</evidence>
<dbReference type="GO" id="GO:0006777">
    <property type="term" value="P:Mo-molybdopterin cofactor biosynthetic process"/>
    <property type="evidence" value="ECO:0007669"/>
    <property type="project" value="UniProtKB-KW"/>
</dbReference>
<accession>A0A2W4QR12</accession>
<dbReference type="CDD" id="cd00756">
    <property type="entry name" value="MoaE"/>
    <property type="match status" value="1"/>
</dbReference>
<reference evidence="12 13" key="1">
    <citation type="journal article" date="2018" name="Aquat. Microb. Ecol.">
        <title>Gammaproteobacterial methanotrophs dominate.</title>
        <authorList>
            <person name="Rissanen A.J."/>
            <person name="Saarenheimo J."/>
            <person name="Tiirola M."/>
            <person name="Peura S."/>
            <person name="Aalto S.L."/>
            <person name="Karvinen A."/>
            <person name="Nykanen H."/>
        </authorList>
    </citation>
    <scope>NUCLEOTIDE SEQUENCE [LARGE SCALE GENOMIC DNA]</scope>
    <source>
        <strain evidence="12">AMbin10</strain>
    </source>
</reference>
<evidence type="ECO:0000256" key="2">
    <source>
        <dbReference type="ARBA" id="ARBA00005426"/>
    </source>
</evidence>
<evidence type="ECO:0000256" key="11">
    <source>
        <dbReference type="ARBA" id="ARBA00049878"/>
    </source>
</evidence>
<organism evidence="12 13">
    <name type="scientific">Candidatus Methylumidiphilus alinenensis</name>
    <dbReference type="NCBI Taxonomy" id="2202197"/>
    <lineage>
        <taxon>Bacteria</taxon>
        <taxon>Pseudomonadati</taxon>
        <taxon>Pseudomonadota</taxon>
        <taxon>Gammaproteobacteria</taxon>
        <taxon>Methylococcales</taxon>
        <taxon>Candidatus Methylumidiphilus</taxon>
    </lineage>
</organism>
<dbReference type="PANTHER" id="PTHR23404">
    <property type="entry name" value="MOLYBDOPTERIN SYNTHASE RELATED"/>
    <property type="match status" value="1"/>
</dbReference>
<dbReference type="GO" id="GO:0030366">
    <property type="term" value="F:molybdopterin synthase activity"/>
    <property type="evidence" value="ECO:0007669"/>
    <property type="project" value="UniProtKB-EC"/>
</dbReference>
<dbReference type="InterPro" id="IPR036563">
    <property type="entry name" value="MoaE_sf"/>
</dbReference>
<name>A0A2W4QR12_9GAMM</name>